<proteinExistence type="predicted"/>
<sequence length="85" mass="9019">MGECFLRNCSSGSQHQPAFDDTAAAHATEQQNTHANTAPTPPPEGTIRRSVPIILSPRGAALLKEPFFCSVTLVKLSSAQLSPTD</sequence>
<keyword evidence="2" id="KW-1185">Reference proteome</keyword>
<evidence type="ECO:0000313" key="3">
    <source>
        <dbReference type="WBParaSite" id="Gr19_v10_g16811.t1"/>
    </source>
</evidence>
<name>A0A914HF72_GLORO</name>
<organism evidence="2 3">
    <name type="scientific">Globodera rostochiensis</name>
    <name type="common">Golden nematode worm</name>
    <name type="synonym">Heterodera rostochiensis</name>
    <dbReference type="NCBI Taxonomy" id="31243"/>
    <lineage>
        <taxon>Eukaryota</taxon>
        <taxon>Metazoa</taxon>
        <taxon>Ecdysozoa</taxon>
        <taxon>Nematoda</taxon>
        <taxon>Chromadorea</taxon>
        <taxon>Rhabditida</taxon>
        <taxon>Tylenchina</taxon>
        <taxon>Tylenchomorpha</taxon>
        <taxon>Tylenchoidea</taxon>
        <taxon>Heteroderidae</taxon>
        <taxon>Heteroderinae</taxon>
        <taxon>Globodera</taxon>
    </lineage>
</organism>
<accession>A0A914HF72</accession>
<evidence type="ECO:0000313" key="2">
    <source>
        <dbReference type="Proteomes" id="UP000887572"/>
    </source>
</evidence>
<protein>
    <submittedName>
        <fullName evidence="3">Uncharacterized protein</fullName>
    </submittedName>
</protein>
<reference evidence="3" key="1">
    <citation type="submission" date="2022-11" db="UniProtKB">
        <authorList>
            <consortium name="WormBaseParasite"/>
        </authorList>
    </citation>
    <scope>IDENTIFICATION</scope>
</reference>
<feature type="region of interest" description="Disordered" evidence="1">
    <location>
        <begin position="25"/>
        <end position="48"/>
    </location>
</feature>
<evidence type="ECO:0000256" key="1">
    <source>
        <dbReference type="SAM" id="MobiDB-lite"/>
    </source>
</evidence>
<dbReference type="WBParaSite" id="Gr19_v10_g16811.t1">
    <property type="protein sequence ID" value="Gr19_v10_g16811.t1"/>
    <property type="gene ID" value="Gr19_v10_g16811"/>
</dbReference>
<dbReference type="Proteomes" id="UP000887572">
    <property type="component" value="Unplaced"/>
</dbReference>
<dbReference type="AlphaFoldDB" id="A0A914HF72"/>